<accession>A0A136J3R6</accession>
<organism evidence="2 3">
    <name type="scientific">Microdochium bolleyi</name>
    <dbReference type="NCBI Taxonomy" id="196109"/>
    <lineage>
        <taxon>Eukaryota</taxon>
        <taxon>Fungi</taxon>
        <taxon>Dikarya</taxon>
        <taxon>Ascomycota</taxon>
        <taxon>Pezizomycotina</taxon>
        <taxon>Sordariomycetes</taxon>
        <taxon>Xylariomycetidae</taxon>
        <taxon>Xylariales</taxon>
        <taxon>Microdochiaceae</taxon>
        <taxon>Microdochium</taxon>
    </lineage>
</organism>
<sequence>MKFSAVLLALLPTAALGWQFEHGPKNARKAPFGSTNTACRKSFHPENTMFRWDRDSSEDCCLYLYSNTGCNGKYAAMTCDDWTKTSVNNFYAYKVQNCGK</sequence>
<feature type="signal peptide" evidence="1">
    <location>
        <begin position="1"/>
        <end position="17"/>
    </location>
</feature>
<protein>
    <submittedName>
        <fullName evidence="2">Uncharacterized protein</fullName>
    </submittedName>
</protein>
<dbReference type="Proteomes" id="UP000070501">
    <property type="component" value="Unassembled WGS sequence"/>
</dbReference>
<name>A0A136J3R6_9PEZI</name>
<gene>
    <name evidence="2" type="ORF">Micbo1qcDRAFT_203852</name>
</gene>
<evidence type="ECO:0000313" key="3">
    <source>
        <dbReference type="Proteomes" id="UP000070501"/>
    </source>
</evidence>
<dbReference type="OrthoDB" id="4710954at2759"/>
<dbReference type="InParanoid" id="A0A136J3R6"/>
<evidence type="ECO:0000313" key="2">
    <source>
        <dbReference type="EMBL" id="KXJ91802.1"/>
    </source>
</evidence>
<dbReference type="EMBL" id="KQ964249">
    <property type="protein sequence ID" value="KXJ91802.1"/>
    <property type="molecule type" value="Genomic_DNA"/>
</dbReference>
<feature type="chain" id="PRO_5007293439" evidence="1">
    <location>
        <begin position="18"/>
        <end position="100"/>
    </location>
</feature>
<keyword evidence="1" id="KW-0732">Signal</keyword>
<proteinExistence type="predicted"/>
<dbReference type="AlphaFoldDB" id="A0A136J3R6"/>
<reference evidence="3" key="1">
    <citation type="submission" date="2016-02" db="EMBL/GenBank/DDBJ databases">
        <title>Draft genome sequence of Microdochium bolleyi, a fungal endophyte of beachgrass.</title>
        <authorList>
            <consortium name="DOE Joint Genome Institute"/>
            <person name="David A.S."/>
            <person name="May G."/>
            <person name="Haridas S."/>
            <person name="Lim J."/>
            <person name="Wang M."/>
            <person name="Labutti K."/>
            <person name="Lipzen A."/>
            <person name="Barry K."/>
            <person name="Grigoriev I.V."/>
        </authorList>
    </citation>
    <scope>NUCLEOTIDE SEQUENCE [LARGE SCALE GENOMIC DNA]</scope>
    <source>
        <strain evidence="3">J235TASD1</strain>
    </source>
</reference>
<keyword evidence="3" id="KW-1185">Reference proteome</keyword>
<evidence type="ECO:0000256" key="1">
    <source>
        <dbReference type="SAM" id="SignalP"/>
    </source>
</evidence>